<protein>
    <submittedName>
        <fullName evidence="4">Uncharacterized protein</fullName>
    </submittedName>
</protein>
<dbReference type="OrthoDB" id="2401965at2759"/>
<dbReference type="Gene3D" id="1.20.1270.10">
    <property type="match status" value="1"/>
</dbReference>
<dbReference type="InterPro" id="IPR013126">
    <property type="entry name" value="Hsp_70_fam"/>
</dbReference>
<dbReference type="GO" id="GO:0140662">
    <property type="term" value="F:ATP-dependent protein folding chaperone"/>
    <property type="evidence" value="ECO:0007669"/>
    <property type="project" value="InterPro"/>
</dbReference>
<evidence type="ECO:0000313" key="4">
    <source>
        <dbReference type="EMBL" id="KAG2319111.1"/>
    </source>
</evidence>
<dbReference type="FunFam" id="1.20.1270.10:FF:000001">
    <property type="entry name" value="Molecular chaperone DnaK"/>
    <property type="match status" value="1"/>
</dbReference>
<dbReference type="Proteomes" id="UP000886595">
    <property type="component" value="Unassembled WGS sequence"/>
</dbReference>
<evidence type="ECO:0000313" key="5">
    <source>
        <dbReference type="Proteomes" id="UP000886595"/>
    </source>
</evidence>
<evidence type="ECO:0000256" key="3">
    <source>
        <dbReference type="SAM" id="MobiDB-lite"/>
    </source>
</evidence>
<accession>A0A8X7VWR8</accession>
<evidence type="ECO:0000256" key="2">
    <source>
        <dbReference type="ARBA" id="ARBA00022840"/>
    </source>
</evidence>
<name>A0A8X7VWR8_BRACI</name>
<sequence>MASVALLRALRLREFHTASVSASKSDQEKKQLIDIRNTADTTIYSIEKSLSEYREKITAEIASEIETAVSDLRTAMTGEEIEDIKANKAVSKIGEHMSKGSGSSGSSGGEGSSGNEQQTPEAEFEEATGSKK</sequence>
<feature type="compositionally biased region" description="Gly residues" evidence="3">
    <location>
        <begin position="102"/>
        <end position="112"/>
    </location>
</feature>
<proteinExistence type="predicted"/>
<evidence type="ECO:0000256" key="1">
    <source>
        <dbReference type="ARBA" id="ARBA00022741"/>
    </source>
</evidence>
<organism evidence="4 5">
    <name type="scientific">Brassica carinata</name>
    <name type="common">Ethiopian mustard</name>
    <name type="synonym">Abyssinian cabbage</name>
    <dbReference type="NCBI Taxonomy" id="52824"/>
    <lineage>
        <taxon>Eukaryota</taxon>
        <taxon>Viridiplantae</taxon>
        <taxon>Streptophyta</taxon>
        <taxon>Embryophyta</taxon>
        <taxon>Tracheophyta</taxon>
        <taxon>Spermatophyta</taxon>
        <taxon>Magnoliopsida</taxon>
        <taxon>eudicotyledons</taxon>
        <taxon>Gunneridae</taxon>
        <taxon>Pentapetalae</taxon>
        <taxon>rosids</taxon>
        <taxon>malvids</taxon>
        <taxon>Brassicales</taxon>
        <taxon>Brassicaceae</taxon>
        <taxon>Brassiceae</taxon>
        <taxon>Brassica</taxon>
    </lineage>
</organism>
<dbReference type="EMBL" id="JAAMPC010000003">
    <property type="protein sequence ID" value="KAG2319111.1"/>
    <property type="molecule type" value="Genomic_DNA"/>
</dbReference>
<comment type="caution">
    <text evidence="4">The sequence shown here is derived from an EMBL/GenBank/DDBJ whole genome shotgun (WGS) entry which is preliminary data.</text>
</comment>
<dbReference type="GO" id="GO:0005524">
    <property type="term" value="F:ATP binding"/>
    <property type="evidence" value="ECO:0007669"/>
    <property type="project" value="UniProtKB-KW"/>
</dbReference>
<dbReference type="Pfam" id="PF00012">
    <property type="entry name" value="HSP70"/>
    <property type="match status" value="1"/>
</dbReference>
<keyword evidence="5" id="KW-1185">Reference proteome</keyword>
<keyword evidence="2" id="KW-0067">ATP-binding</keyword>
<reference evidence="4 5" key="1">
    <citation type="submission" date="2020-02" db="EMBL/GenBank/DDBJ databases">
        <authorList>
            <person name="Ma Q."/>
            <person name="Huang Y."/>
            <person name="Song X."/>
            <person name="Pei D."/>
        </authorList>
    </citation>
    <scope>NUCLEOTIDE SEQUENCE [LARGE SCALE GENOMIC DNA]</scope>
    <source>
        <strain evidence="4">Sxm20200214</strain>
        <tissue evidence="4">Leaf</tissue>
    </source>
</reference>
<feature type="region of interest" description="Disordered" evidence="3">
    <location>
        <begin position="92"/>
        <end position="132"/>
    </location>
</feature>
<dbReference type="AlphaFoldDB" id="A0A8X7VWR8"/>
<keyword evidence="1" id="KW-0547">Nucleotide-binding</keyword>
<dbReference type="SUPFAM" id="SSF100934">
    <property type="entry name" value="Heat shock protein 70kD (HSP70), C-terminal subdomain"/>
    <property type="match status" value="1"/>
</dbReference>
<gene>
    <name evidence="4" type="ORF">Bca52824_012324</name>
</gene>
<dbReference type="InterPro" id="IPR029048">
    <property type="entry name" value="HSP70_C_sf"/>
</dbReference>